<feature type="repeat" description="Cell wall-binding" evidence="2">
    <location>
        <begin position="72"/>
        <end position="91"/>
    </location>
</feature>
<dbReference type="STRING" id="137838.GCA_001458595_02046"/>
<dbReference type="PROSITE" id="PS51170">
    <property type="entry name" value="CW"/>
    <property type="match status" value="1"/>
</dbReference>
<gene>
    <name evidence="3" type="ORF">CNEO2_260040</name>
    <name evidence="4" type="ORF">CQ394_02930</name>
</gene>
<keyword evidence="5" id="KW-1185">Reference proteome</keyword>
<comment type="caution">
    <text evidence="4">The sequence shown here is derived from an EMBL/GenBank/DDBJ whole genome shotgun (WGS) entry which is preliminary data.</text>
</comment>
<dbReference type="Pfam" id="PF19127">
    <property type="entry name" value="Choline_bind_3"/>
    <property type="match status" value="1"/>
</dbReference>
<sequence length="226" mass="25771">MKSNKLKKISQILCIGVILTTVSECSVQASPSTGWVKKNNDWYYYNGGHKSTGWIKSDGLWYYLSPNSGQMQTGWIQDNGAWYYLNNSGVMVTNVYIGQFYIGPNGKWIQDGWDSGSSKDNKKDKEITLEEAQKIMYKEDKDYLAWMINKGYTVIAGSKGKNETLIENYGINETVYSFYIENSEYVESVIFVGAKSKKVYRTSGNVGNSVYVISNNKKVQEYKYYS</sequence>
<evidence type="ECO:0000256" key="1">
    <source>
        <dbReference type="ARBA" id="ARBA00022737"/>
    </source>
</evidence>
<name>A0A2A7MFT0_9CLOT</name>
<evidence type="ECO:0000313" key="5">
    <source>
        <dbReference type="Proteomes" id="UP000220840"/>
    </source>
</evidence>
<evidence type="ECO:0008006" key="6">
    <source>
        <dbReference type="Google" id="ProtNLM"/>
    </source>
</evidence>
<reference evidence="3" key="2">
    <citation type="submission" date="2022-10" db="EMBL/GenBank/DDBJ databases">
        <authorList>
            <person name="Aires J."/>
            <person name="Mesa V."/>
        </authorList>
    </citation>
    <scope>NUCLEOTIDE SEQUENCE</scope>
    <source>
        <strain evidence="3">Clostridium neonatale JD116</strain>
    </source>
</reference>
<proteinExistence type="predicted"/>
<dbReference type="AlphaFoldDB" id="A0A2A7MFT0"/>
<keyword evidence="1" id="KW-0677">Repeat</keyword>
<dbReference type="Pfam" id="PF01473">
    <property type="entry name" value="Choline_bind_1"/>
    <property type="match status" value="1"/>
</dbReference>
<evidence type="ECO:0000313" key="3">
    <source>
        <dbReference type="EMBL" id="CAI3581929.1"/>
    </source>
</evidence>
<evidence type="ECO:0000313" key="4">
    <source>
        <dbReference type="EMBL" id="PEG30692.1"/>
    </source>
</evidence>
<accession>A0A2A7MFT0</accession>
<dbReference type="OrthoDB" id="1912376at2"/>
<dbReference type="EMBL" id="CAMTCP010000188">
    <property type="protein sequence ID" value="CAI3581929.1"/>
    <property type="molecule type" value="Genomic_DNA"/>
</dbReference>
<dbReference type="RefSeq" id="WP_058294862.1">
    <property type="nucleotide sequence ID" value="NZ_CAKJVF010000033.1"/>
</dbReference>
<organism evidence="4 5">
    <name type="scientific">Clostridium neonatale</name>
    <dbReference type="NCBI Taxonomy" id="137838"/>
    <lineage>
        <taxon>Bacteria</taxon>
        <taxon>Bacillati</taxon>
        <taxon>Bacillota</taxon>
        <taxon>Clostridia</taxon>
        <taxon>Eubacteriales</taxon>
        <taxon>Clostridiaceae</taxon>
        <taxon>Clostridium</taxon>
    </lineage>
</organism>
<dbReference type="InterPro" id="IPR018337">
    <property type="entry name" value="Cell_wall/Cho-bd_repeat"/>
</dbReference>
<dbReference type="Proteomes" id="UP000220840">
    <property type="component" value="Unassembled WGS sequence"/>
</dbReference>
<dbReference type="Proteomes" id="UP001189143">
    <property type="component" value="Unassembled WGS sequence"/>
</dbReference>
<evidence type="ECO:0000256" key="2">
    <source>
        <dbReference type="PROSITE-ProRule" id="PRU00591"/>
    </source>
</evidence>
<dbReference type="EMBL" id="PDCJ01000001">
    <property type="protein sequence ID" value="PEG30692.1"/>
    <property type="molecule type" value="Genomic_DNA"/>
</dbReference>
<protein>
    <recommendedName>
        <fullName evidence="6">Autolysin</fullName>
    </recommendedName>
</protein>
<reference evidence="4 5" key="1">
    <citation type="submission" date="2017-10" db="EMBL/GenBank/DDBJ databases">
        <title>Effective Description of Clostridium neonatale sp. nov. linked to necrotizing enterocolitis in neonates and a clarification of species assignable to the genus Clostridium (Prazmowski 1880) emend. Lawson and Rainey 2016.</title>
        <authorList>
            <person name="Bernard K."/>
            <person name="Burdz T."/>
            <person name="Wiebe D."/>
            <person name="Balcewich B."/>
            <person name="Alfa M."/>
            <person name="Bernier A.-M."/>
        </authorList>
    </citation>
    <scope>NUCLEOTIDE SEQUENCE [LARGE SCALE GENOMIC DNA]</scope>
    <source>
        <strain evidence="4 5">LCDC99A005</strain>
    </source>
</reference>
<dbReference type="Gene3D" id="2.10.270.10">
    <property type="entry name" value="Cholin Binding"/>
    <property type="match status" value="1"/>
</dbReference>
<dbReference type="SUPFAM" id="SSF69360">
    <property type="entry name" value="Cell wall binding repeat"/>
    <property type="match status" value="1"/>
</dbReference>